<dbReference type="InterPro" id="IPR003414">
    <property type="entry name" value="PP_kinase"/>
</dbReference>
<comment type="catalytic activity">
    <reaction evidence="6 7">
        <text>[phosphate](n) + ATP = [phosphate](n+1) + ADP</text>
        <dbReference type="Rhea" id="RHEA:19573"/>
        <dbReference type="Rhea" id="RHEA-COMP:9859"/>
        <dbReference type="Rhea" id="RHEA-COMP:14280"/>
        <dbReference type="ChEBI" id="CHEBI:16838"/>
        <dbReference type="ChEBI" id="CHEBI:30616"/>
        <dbReference type="ChEBI" id="CHEBI:456216"/>
        <dbReference type="EC" id="2.7.4.1"/>
    </reaction>
</comment>
<dbReference type="Pfam" id="PF13090">
    <property type="entry name" value="PP_kinase_C"/>
    <property type="match status" value="1"/>
</dbReference>
<evidence type="ECO:0000256" key="3">
    <source>
        <dbReference type="ARBA" id="ARBA00022741"/>
    </source>
</evidence>
<dbReference type="EC" id="2.7.4.1" evidence="6 7"/>
<dbReference type="NCBIfam" id="TIGR03705">
    <property type="entry name" value="poly_P_kin"/>
    <property type="match status" value="1"/>
</dbReference>
<dbReference type="Gene3D" id="3.30.870.10">
    <property type="entry name" value="Endonuclease Chain A"/>
    <property type="match status" value="2"/>
</dbReference>
<dbReference type="InterPro" id="IPR036832">
    <property type="entry name" value="PPK_N_dom_sf"/>
</dbReference>
<dbReference type="PANTHER" id="PTHR30218:SF0">
    <property type="entry name" value="POLYPHOSPHATE KINASE"/>
    <property type="match status" value="1"/>
</dbReference>
<keyword evidence="1 6" id="KW-0597">Phosphoprotein</keyword>
<keyword evidence="5 6" id="KW-0067">ATP-binding</keyword>
<dbReference type="InterPro" id="IPR036830">
    <property type="entry name" value="PP_kinase_middle_dom_sf"/>
</dbReference>
<dbReference type="Pfam" id="PF13089">
    <property type="entry name" value="PP_kinase_N"/>
    <property type="match status" value="1"/>
</dbReference>
<comment type="PTM">
    <text evidence="6 7">An intermediate of this reaction is the autophosphorylated ppk in which a phosphate is covalently linked to a histidine residue through a N-P bond.</text>
</comment>
<feature type="binding site" evidence="6">
    <location>
        <position position="588"/>
    </location>
    <ligand>
        <name>ATP</name>
        <dbReference type="ChEBI" id="CHEBI:30616"/>
    </ligand>
</feature>
<dbReference type="AlphaFoldDB" id="A0A517SIP0"/>
<dbReference type="NCBIfam" id="NF003918">
    <property type="entry name" value="PRK05443.1-2"/>
    <property type="match status" value="1"/>
</dbReference>
<sequence length="699" mass="78378">MAKTPPRYINRELSWLEFNQRVLDEAADGSIPLLERLKFLAISASNLDEFFRVRVGGLQMVVAQGGVKPDSSGMTPDEQLAAIHDRVQRMTAEQHRIYNELDQQLSTQGLRRLRVEGLSKAQRSVLERVFEEEVFPVLSPIAVTSGADFPLVSSGLLCVCVRLKKRQEDETARFALIPCGPGVSRFLSLPSEAAQAFILLEDALGVLVGKFFQGEEIAECVPLRLTRNADMSLREDAAPDLLEEMENLLDERRLGDCVRLELSDQASPELEGFLRASLGLSDIDIIRQPGPLELSAFFRLTDRPAADALKYEAWPPQPSPAIPAGASMFDVLSAGDVLLCHPYESFDPVVRLLQEAAADPDVLAIKQTLYRTARDSQIVEALMLAAEKGKHVTVIVELKARFDEARNIEWARQLEQVGAQVIYGVKGLKTHAKCCLIVRREPHGIVRYMHFGTGNYNEQTSRIYSDISLFSSDRDLGADSAAFFNAITGYSQPQRYRKIEAAPIGLRDKLLEMIRAETEFKQQGRPARIDAKVNALVDPVLIDALYEASQAGVEVRLNVRGICCLRPGVKRLSENIEVVSIIDRFLEHARILHFHHGGDHRVFISSADWMPRNLDKRIELLVPVIDPACRDKVINILESYFSDNVKSRKLLSDGTHRRLVPGKRTPFRSQQKLYDEAKRANQSAEQQSRTTFEPHRRGA</sequence>
<dbReference type="RefSeq" id="WP_145032628.1">
    <property type="nucleotide sequence ID" value="NZ_CP036271.1"/>
</dbReference>
<evidence type="ECO:0000259" key="10">
    <source>
        <dbReference type="Pfam" id="PF13089"/>
    </source>
</evidence>
<dbReference type="GO" id="GO:0005524">
    <property type="term" value="F:ATP binding"/>
    <property type="evidence" value="ECO:0007669"/>
    <property type="project" value="UniProtKB-KW"/>
</dbReference>
<dbReference type="InterPro" id="IPR025198">
    <property type="entry name" value="PPK_N_dom"/>
</dbReference>
<feature type="binding site" evidence="6">
    <location>
        <position position="560"/>
    </location>
    <ligand>
        <name>ATP</name>
        <dbReference type="ChEBI" id="CHEBI:30616"/>
    </ligand>
</feature>
<dbReference type="Pfam" id="PF17941">
    <property type="entry name" value="PP_kinase_C_1"/>
    <property type="match status" value="1"/>
</dbReference>
<evidence type="ECO:0000256" key="6">
    <source>
        <dbReference type="HAMAP-Rule" id="MF_00347"/>
    </source>
</evidence>
<feature type="compositionally biased region" description="Polar residues" evidence="8">
    <location>
        <begin position="680"/>
        <end position="691"/>
    </location>
</feature>
<dbReference type="CDD" id="cd09168">
    <property type="entry name" value="PLDc_PaPPK1_C2_like"/>
    <property type="match status" value="1"/>
</dbReference>
<dbReference type="FunCoup" id="A0A517SIP0">
    <property type="interactions" value="246"/>
</dbReference>
<dbReference type="Proteomes" id="UP000315700">
    <property type="component" value="Chromosome"/>
</dbReference>
<dbReference type="SUPFAM" id="SSF140356">
    <property type="entry name" value="PPK N-terminal domain-like"/>
    <property type="match status" value="1"/>
</dbReference>
<keyword evidence="3 6" id="KW-0547">Nucleotide-binding</keyword>
<feature type="binding site" evidence="6">
    <location>
        <position position="371"/>
    </location>
    <ligand>
        <name>Mg(2+)</name>
        <dbReference type="ChEBI" id="CHEBI:18420"/>
    </ligand>
</feature>
<dbReference type="OrthoDB" id="9761456at2"/>
<organism evidence="13 14">
    <name type="scientific">Caulifigura coniformis</name>
    <dbReference type="NCBI Taxonomy" id="2527983"/>
    <lineage>
        <taxon>Bacteria</taxon>
        <taxon>Pseudomonadati</taxon>
        <taxon>Planctomycetota</taxon>
        <taxon>Planctomycetia</taxon>
        <taxon>Planctomycetales</taxon>
        <taxon>Planctomycetaceae</taxon>
        <taxon>Caulifigura</taxon>
    </lineage>
</organism>
<feature type="domain" description="Polyphosphate kinase C-terminal" evidence="12">
    <location>
        <begin position="327"/>
        <end position="492"/>
    </location>
</feature>
<dbReference type="InterPro" id="IPR024953">
    <property type="entry name" value="PP_kinase_middle"/>
</dbReference>
<feature type="binding site" evidence="6">
    <location>
        <position position="46"/>
    </location>
    <ligand>
        <name>ATP</name>
        <dbReference type="ChEBI" id="CHEBI:30616"/>
    </ligand>
</feature>
<keyword evidence="4 6" id="KW-0418">Kinase</keyword>
<evidence type="ECO:0000259" key="9">
    <source>
        <dbReference type="Pfam" id="PF02503"/>
    </source>
</evidence>
<comment type="similarity">
    <text evidence="6 7">Belongs to the polyphosphate kinase 1 (PPK1) family.</text>
</comment>
<feature type="region of interest" description="Disordered" evidence="8">
    <location>
        <begin position="660"/>
        <end position="699"/>
    </location>
</feature>
<dbReference type="NCBIfam" id="NF003921">
    <property type="entry name" value="PRK05443.2-2"/>
    <property type="match status" value="1"/>
</dbReference>
<dbReference type="GO" id="GO:0009358">
    <property type="term" value="C:polyphosphate kinase complex"/>
    <property type="evidence" value="ECO:0007669"/>
    <property type="project" value="InterPro"/>
</dbReference>
<dbReference type="InterPro" id="IPR041108">
    <property type="entry name" value="PP_kinase_C_1"/>
</dbReference>
<evidence type="ECO:0000313" key="13">
    <source>
        <dbReference type="EMBL" id="QDT55982.1"/>
    </source>
</evidence>
<protein>
    <recommendedName>
        <fullName evidence="6 7">Polyphosphate kinase</fullName>
        <ecNumber evidence="6 7">2.7.4.1</ecNumber>
    </recommendedName>
    <alternativeName>
        <fullName evidence="6">ATP-polyphosphate phosphotransferase</fullName>
    </alternativeName>
    <alternativeName>
        <fullName evidence="6">Polyphosphoric acid kinase</fullName>
    </alternativeName>
</protein>
<dbReference type="GO" id="GO:0046872">
    <property type="term" value="F:metal ion binding"/>
    <property type="evidence" value="ECO:0007669"/>
    <property type="project" value="UniProtKB-KW"/>
</dbReference>
<evidence type="ECO:0000256" key="2">
    <source>
        <dbReference type="ARBA" id="ARBA00022679"/>
    </source>
</evidence>
<evidence type="ECO:0000256" key="1">
    <source>
        <dbReference type="ARBA" id="ARBA00022553"/>
    </source>
</evidence>
<evidence type="ECO:0000259" key="11">
    <source>
        <dbReference type="Pfam" id="PF13090"/>
    </source>
</evidence>
<comment type="function">
    <text evidence="6 7">Catalyzes the reversible transfer of the terminal phosphate of ATP to form a long-chain polyphosphate (polyP).</text>
</comment>
<reference evidence="13 14" key="1">
    <citation type="submission" date="2019-02" db="EMBL/GenBank/DDBJ databases">
        <title>Deep-cultivation of Planctomycetes and their phenomic and genomic characterization uncovers novel biology.</title>
        <authorList>
            <person name="Wiegand S."/>
            <person name="Jogler M."/>
            <person name="Boedeker C."/>
            <person name="Pinto D."/>
            <person name="Vollmers J."/>
            <person name="Rivas-Marin E."/>
            <person name="Kohn T."/>
            <person name="Peeters S.H."/>
            <person name="Heuer A."/>
            <person name="Rast P."/>
            <person name="Oberbeckmann S."/>
            <person name="Bunk B."/>
            <person name="Jeske O."/>
            <person name="Meyerdierks A."/>
            <person name="Storesund J.E."/>
            <person name="Kallscheuer N."/>
            <person name="Luecker S."/>
            <person name="Lage O.M."/>
            <person name="Pohl T."/>
            <person name="Merkel B.J."/>
            <person name="Hornburger P."/>
            <person name="Mueller R.-W."/>
            <person name="Bruemmer F."/>
            <person name="Labrenz M."/>
            <person name="Spormann A.M."/>
            <person name="Op den Camp H."/>
            <person name="Overmann J."/>
            <person name="Amann R."/>
            <person name="Jetten M.S.M."/>
            <person name="Mascher T."/>
            <person name="Medema M.H."/>
            <person name="Devos D.P."/>
            <person name="Kaster A.-K."/>
            <person name="Ovreas L."/>
            <person name="Rohde M."/>
            <person name="Galperin M.Y."/>
            <person name="Jogler C."/>
        </authorList>
    </citation>
    <scope>NUCLEOTIDE SEQUENCE [LARGE SCALE GENOMIC DNA]</scope>
    <source>
        <strain evidence="13 14">Pan44</strain>
    </source>
</reference>
<dbReference type="CDD" id="cd09165">
    <property type="entry name" value="PLDc_PaPPK1_C1_like"/>
    <property type="match status" value="1"/>
</dbReference>
<evidence type="ECO:0000256" key="5">
    <source>
        <dbReference type="ARBA" id="ARBA00022840"/>
    </source>
</evidence>
<feature type="domain" description="Polyphosphate kinase middle" evidence="9">
    <location>
        <begin position="122"/>
        <end position="300"/>
    </location>
</feature>
<evidence type="ECO:0000256" key="4">
    <source>
        <dbReference type="ARBA" id="ARBA00022777"/>
    </source>
</evidence>
<keyword evidence="6" id="KW-0460">Magnesium</keyword>
<proteinExistence type="inferred from homology"/>
<dbReference type="Gene3D" id="3.30.1840.10">
    <property type="entry name" value="Polyphosphate kinase middle domain"/>
    <property type="match status" value="1"/>
</dbReference>
<dbReference type="HAMAP" id="MF_00347">
    <property type="entry name" value="Polyphosphate_kinase"/>
    <property type="match status" value="1"/>
</dbReference>
<dbReference type="EMBL" id="CP036271">
    <property type="protein sequence ID" value="QDT55982.1"/>
    <property type="molecule type" value="Genomic_DNA"/>
</dbReference>
<dbReference type="NCBIfam" id="NF003917">
    <property type="entry name" value="PRK05443.1-1"/>
    <property type="match status" value="1"/>
</dbReference>
<feature type="domain" description="Polyphosphate kinase N-terminal" evidence="10">
    <location>
        <begin position="8"/>
        <end position="111"/>
    </location>
</feature>
<keyword evidence="2 6" id="KW-0808">Transferase</keyword>
<dbReference type="SUPFAM" id="SSF143724">
    <property type="entry name" value="PHP14-like"/>
    <property type="match status" value="1"/>
</dbReference>
<dbReference type="PANTHER" id="PTHR30218">
    <property type="entry name" value="POLYPHOSPHATE KINASE"/>
    <property type="match status" value="1"/>
</dbReference>
<evidence type="ECO:0000313" key="14">
    <source>
        <dbReference type="Proteomes" id="UP000315700"/>
    </source>
</evidence>
<feature type="binding site" evidence="6">
    <location>
        <position position="464"/>
    </location>
    <ligand>
        <name>ATP</name>
        <dbReference type="ChEBI" id="CHEBI:30616"/>
    </ligand>
</feature>
<feature type="domain" description="Polyphosphate kinase C-terminal" evidence="11">
    <location>
        <begin position="502"/>
        <end position="670"/>
    </location>
</feature>
<feature type="binding site" evidence="6">
    <location>
        <position position="401"/>
    </location>
    <ligand>
        <name>Mg(2+)</name>
        <dbReference type="ChEBI" id="CHEBI:18420"/>
    </ligand>
</feature>
<feature type="active site" description="Phosphohistidine intermediate" evidence="6">
    <location>
        <position position="431"/>
    </location>
</feature>
<dbReference type="PIRSF" id="PIRSF015589">
    <property type="entry name" value="PP_kinase"/>
    <property type="match status" value="1"/>
</dbReference>
<dbReference type="SUPFAM" id="SSF56024">
    <property type="entry name" value="Phospholipase D/nuclease"/>
    <property type="match status" value="2"/>
</dbReference>
<dbReference type="Gene3D" id="1.20.58.310">
    <property type="entry name" value="Polyphosphate kinase N-terminal domain"/>
    <property type="match status" value="1"/>
</dbReference>
<dbReference type="KEGG" id="ccos:Pan44_40310"/>
<comment type="cofactor">
    <cofactor evidence="6">
        <name>Mg(2+)</name>
        <dbReference type="ChEBI" id="CHEBI:18420"/>
    </cofactor>
</comment>
<gene>
    <name evidence="6 13" type="primary">ppk</name>
    <name evidence="13" type="ORF">Pan44_40310</name>
</gene>
<dbReference type="Pfam" id="PF02503">
    <property type="entry name" value="PP_kinase"/>
    <property type="match status" value="1"/>
</dbReference>
<name>A0A517SIP0_9PLAN</name>
<accession>A0A517SIP0</accession>
<evidence type="ECO:0000259" key="12">
    <source>
        <dbReference type="Pfam" id="PF17941"/>
    </source>
</evidence>
<keyword evidence="14" id="KW-1185">Reference proteome</keyword>
<dbReference type="InParanoid" id="A0A517SIP0"/>
<keyword evidence="6" id="KW-0479">Metal-binding</keyword>
<dbReference type="GO" id="GO:0006799">
    <property type="term" value="P:polyphosphate biosynthetic process"/>
    <property type="evidence" value="ECO:0007669"/>
    <property type="project" value="UniProtKB-UniRule"/>
</dbReference>
<dbReference type="GO" id="GO:0008976">
    <property type="term" value="F:polyphosphate kinase activity"/>
    <property type="evidence" value="ECO:0007669"/>
    <property type="project" value="UniProtKB-UniRule"/>
</dbReference>
<evidence type="ECO:0000256" key="7">
    <source>
        <dbReference type="RuleBase" id="RU003800"/>
    </source>
</evidence>
<evidence type="ECO:0000256" key="8">
    <source>
        <dbReference type="SAM" id="MobiDB-lite"/>
    </source>
</evidence>
<dbReference type="InterPro" id="IPR025200">
    <property type="entry name" value="PPK_C_dom2"/>
</dbReference>